<evidence type="ECO:0000256" key="4">
    <source>
        <dbReference type="ARBA" id="ARBA00035269"/>
    </source>
</evidence>
<evidence type="ECO:0000256" key="5">
    <source>
        <dbReference type="ARBA" id="ARBA00037226"/>
    </source>
</evidence>
<dbReference type="PANTHER" id="PTHR13528">
    <property type="entry name" value="39S RIBOSOMAL PROTEIN L28, MITOCHONDRIAL"/>
    <property type="match status" value="1"/>
</dbReference>
<dbReference type="GO" id="GO:0003735">
    <property type="term" value="F:structural constituent of ribosome"/>
    <property type="evidence" value="ECO:0007669"/>
    <property type="project" value="InterPro"/>
</dbReference>
<dbReference type="Pfam" id="PF00830">
    <property type="entry name" value="Ribosomal_L28"/>
    <property type="match status" value="1"/>
</dbReference>
<dbReference type="AlphaFoldDB" id="A0A9P4K7H0"/>
<comment type="function">
    <text evidence="5">Component of the mitochondrial ribosome (mitoribosome), a dedicated translation machinery responsible for the synthesis of mitochondrial genome-encoded proteins, including at least some of the essential transmembrane subunits of the mitochondrial respiratory chain. The mitoribosomes are attached to the mitochondrial inner membrane and translation products are cotranslationally integrated into the membrane.</text>
</comment>
<keyword evidence="3" id="KW-0687">Ribonucleoprotein</keyword>
<dbReference type="InterPro" id="IPR034704">
    <property type="entry name" value="Ribosomal_bL28/bL31-like_sf"/>
</dbReference>
<evidence type="ECO:0000256" key="3">
    <source>
        <dbReference type="ARBA" id="ARBA00023274"/>
    </source>
</evidence>
<dbReference type="EMBL" id="ML986629">
    <property type="protein sequence ID" value="KAF2263196.1"/>
    <property type="molecule type" value="Genomic_DNA"/>
</dbReference>
<keyword evidence="8" id="KW-1185">Reference proteome</keyword>
<feature type="coiled-coil region" evidence="6">
    <location>
        <begin position="193"/>
        <end position="227"/>
    </location>
</feature>
<proteinExistence type="inferred from homology"/>
<dbReference type="GO" id="GO:0005762">
    <property type="term" value="C:mitochondrial large ribosomal subunit"/>
    <property type="evidence" value="ECO:0007669"/>
    <property type="project" value="TreeGrafter"/>
</dbReference>
<comment type="caution">
    <text evidence="7">The sequence shown here is derived from an EMBL/GenBank/DDBJ whole genome shotgun (WGS) entry which is preliminary data.</text>
</comment>
<keyword evidence="2" id="KW-0689">Ribosomal protein</keyword>
<keyword evidence="6" id="KW-0175">Coiled coil</keyword>
<dbReference type="OrthoDB" id="361870at2759"/>
<accession>A0A9P4K7H0</accession>
<dbReference type="SUPFAM" id="SSF143800">
    <property type="entry name" value="L28p-like"/>
    <property type="match status" value="1"/>
</dbReference>
<protein>
    <recommendedName>
        <fullName evidence="4">Large ribosomal subunit protein bL28m</fullName>
    </recommendedName>
</protein>
<dbReference type="InterPro" id="IPR026569">
    <property type="entry name" value="Ribosomal_bL28"/>
</dbReference>
<evidence type="ECO:0000256" key="2">
    <source>
        <dbReference type="ARBA" id="ARBA00022980"/>
    </source>
</evidence>
<dbReference type="Gene3D" id="2.30.170.40">
    <property type="entry name" value="Ribosomal protein L28/L24"/>
    <property type="match status" value="1"/>
</dbReference>
<evidence type="ECO:0000256" key="1">
    <source>
        <dbReference type="ARBA" id="ARBA00008760"/>
    </source>
</evidence>
<dbReference type="InterPro" id="IPR037147">
    <property type="entry name" value="Ribosomal_bL28_sf"/>
</dbReference>
<dbReference type="PANTHER" id="PTHR13528:SF2">
    <property type="entry name" value="LARGE RIBOSOMAL SUBUNIT PROTEIN BL28M"/>
    <property type="match status" value="1"/>
</dbReference>
<comment type="similarity">
    <text evidence="1">Belongs to the bacterial ribosomal protein bL28 family.</text>
</comment>
<sequence length="336" mass="38701">MALRFQFLLRSFTASSKSPCNAQSSLRAFSTTTPSCKDIGAHLPKHVIPAGAPIPPYPYGNSLIFKQQDKGLYGGQMIQFGNNVSPKTETKTRRHWLPNVLNKSLYSIALGKKIKLRVTSKVLKTIDREGGLDEYLLKDSERRIAELGPIGWNLRWMLMQTPEVIERLRAEAASSGIPQETIDQEWPLTPEWKQRREQRKNELKIKLDKLQDDYERHDAKLERKNESKRIKRVGYKYFKKGWVASHKEGIKLAIERADLRAAKREQSAINYERHLEEVEEMGGIDAWRAARQEEIDRAGGKEKWLREKKERARQRWIESQALSQAAAEAPNESQAV</sequence>
<name>A0A9P4K7H0_9PLEO</name>
<dbReference type="FunFam" id="2.30.170.40:FF:000003">
    <property type="entry name" value="54S ribosomal protein L24"/>
    <property type="match status" value="1"/>
</dbReference>
<evidence type="ECO:0000313" key="8">
    <source>
        <dbReference type="Proteomes" id="UP000800093"/>
    </source>
</evidence>
<organism evidence="7 8">
    <name type="scientific">Lojkania enalia</name>
    <dbReference type="NCBI Taxonomy" id="147567"/>
    <lineage>
        <taxon>Eukaryota</taxon>
        <taxon>Fungi</taxon>
        <taxon>Dikarya</taxon>
        <taxon>Ascomycota</taxon>
        <taxon>Pezizomycotina</taxon>
        <taxon>Dothideomycetes</taxon>
        <taxon>Pleosporomycetidae</taxon>
        <taxon>Pleosporales</taxon>
        <taxon>Pleosporales incertae sedis</taxon>
        <taxon>Lojkania</taxon>
    </lineage>
</organism>
<evidence type="ECO:0000256" key="6">
    <source>
        <dbReference type="SAM" id="Coils"/>
    </source>
</evidence>
<dbReference type="Proteomes" id="UP000800093">
    <property type="component" value="Unassembled WGS sequence"/>
</dbReference>
<gene>
    <name evidence="7" type="ORF">CC78DRAFT_534201</name>
</gene>
<reference evidence="8" key="1">
    <citation type="journal article" date="2020" name="Stud. Mycol.">
        <title>101 Dothideomycetes genomes: A test case for predicting lifestyles and emergence of pathogens.</title>
        <authorList>
            <person name="Haridas S."/>
            <person name="Albert R."/>
            <person name="Binder M."/>
            <person name="Bloem J."/>
            <person name="LaButti K."/>
            <person name="Salamov A."/>
            <person name="Andreopoulos B."/>
            <person name="Baker S."/>
            <person name="Barry K."/>
            <person name="Bills G."/>
            <person name="Bluhm B."/>
            <person name="Cannon C."/>
            <person name="Castanera R."/>
            <person name="Culley D."/>
            <person name="Daum C."/>
            <person name="Ezra D."/>
            <person name="Gonzalez J."/>
            <person name="Henrissat B."/>
            <person name="Kuo A."/>
            <person name="Liang C."/>
            <person name="Lipzen A."/>
            <person name="Lutzoni F."/>
            <person name="Magnuson J."/>
            <person name="Mondo S."/>
            <person name="Nolan M."/>
            <person name="Ohm R."/>
            <person name="Pangilinan J."/>
            <person name="Park H.-J."/>
            <person name="Ramirez L."/>
            <person name="Alfaro M."/>
            <person name="Sun H."/>
            <person name="Tritt A."/>
            <person name="Yoshinaga Y."/>
            <person name="Zwiers L.-H."/>
            <person name="Turgeon B."/>
            <person name="Goodwin S."/>
            <person name="Spatafora J."/>
            <person name="Crous P."/>
            <person name="Grigoriev I."/>
        </authorList>
    </citation>
    <scope>NUCLEOTIDE SEQUENCE [LARGE SCALE GENOMIC DNA]</scope>
    <source>
        <strain evidence="8">CBS 304.66</strain>
    </source>
</reference>
<evidence type="ECO:0000313" key="7">
    <source>
        <dbReference type="EMBL" id="KAF2263196.1"/>
    </source>
</evidence>